<keyword evidence="1" id="KW-0540">Nuclease</keyword>
<keyword evidence="9" id="KW-0234">DNA repair</keyword>
<dbReference type="InterPro" id="IPR011335">
    <property type="entry name" value="Restrct_endonuc-II-like"/>
</dbReference>
<dbReference type="AlphaFoldDB" id="D0LXX8"/>
<evidence type="ECO:0000256" key="9">
    <source>
        <dbReference type="ARBA" id="ARBA00023204"/>
    </source>
</evidence>
<dbReference type="EMBL" id="CP001804">
    <property type="protein sequence ID" value="ACY14333.1"/>
    <property type="molecule type" value="Genomic_DNA"/>
</dbReference>
<evidence type="ECO:0000256" key="7">
    <source>
        <dbReference type="ARBA" id="ARBA00022840"/>
    </source>
</evidence>
<dbReference type="GO" id="GO:0003677">
    <property type="term" value="F:DNA binding"/>
    <property type="evidence" value="ECO:0007669"/>
    <property type="project" value="UniProtKB-KW"/>
</dbReference>
<evidence type="ECO:0000313" key="12">
    <source>
        <dbReference type="Proteomes" id="UP000001880"/>
    </source>
</evidence>
<dbReference type="InterPro" id="IPR013986">
    <property type="entry name" value="DExx_box_DNA_helicase_dom_sf"/>
</dbReference>
<evidence type="ECO:0000256" key="6">
    <source>
        <dbReference type="ARBA" id="ARBA00022839"/>
    </source>
</evidence>
<dbReference type="HOGENOM" id="CLU_276336_0_0_7"/>
<name>D0LXX8_HALO1</name>
<gene>
    <name evidence="11" type="ordered locus">Hoch_1784</name>
</gene>
<dbReference type="Pfam" id="PF17946">
    <property type="entry name" value="RecC_C"/>
    <property type="match status" value="1"/>
</dbReference>
<sequence>MLRLTYSNHFEELCRALCQELAAERRRRRQLLPATAHIVVPNHHITAYVKLAVANQLGVAANLDFRFISSFIAECVPDERRDLRVLDTPHLHALLLSVLADEALLAEDELAPVAAYLGAAGGEQDAVDLRRFQLAQQLATLFSDYRLSRGDLLRAWREGPALGDTRSAATEIWQRRLWLAIFDAERGLLARIREETGVHWVHGPELFDEYLIKDLAVPRSVHLIGFSYLPWAHHKVLERLSRFISVHVYAFNPCMEFWEDLRAGWETRLAGRQLKSRKGDAVQLSFEDLDDTPALRLWGRPGRENVRILDEQTQCDFDARFVDPAAPEAEDAAAADAADAASSAESQAAAPDLFAGLGLGAAAAEPPVSLLAALQRDILFRHPARRAGAPDAPALVAGDRSVQILGCPSIQRELEIIGNEIWSLMARDPGLRFNDIALLVGRADQELYQAHVPGVFAELHGIPYHFADAAVTGESRMVEALGLLLDLPFGRFTRPELLRLLTHPAVLARYPDVDPDDWVHWSERLGIVHGADTRDHAATYIERDLFNWQQGIRRLALGAFMAGERSGELRPFAMDGSAYLPEELPADLLPSAARFALVARSLIADARYCQQAEKPLARWRIFFDLMVDSYLAPQNDEDERNLAACREAIATLAGSDIDGRPVRYRIACELLRARLGKLRGERGELLAHGVTVAPLLPMRPIPYRVVFLAGLGEGHFPASERESPLDLRAAKRRRGDVSPRERDRYLFLETLLSARERLYLSYVSRDERTGETLQPSPVVLELDHLVRSGYTGEGEGTSIAIDHPLRRYDPRYFPALFATIGKSDDRSKSAAPAPTPAATATISDADADAAAGYLSVAPAARRQAHVLALRRHLEHTLREHGHGMPSVGELRHALSGPRHAALRERLGWTALEAATAPPPRVELAASPTNENREPGDGAADEVVPISLRMLRRFLETPLQAWAAAVLRLRESELDDPVAQADESFSTPVAPMVGLLSDVFGEHLSAGAPSLEALSERYAERAQYLELTGRSPTGVFSDIDSERHLAILQRWQAHIETLAPGPREPASVLSFGRAPETRDAGLLLPPLALPISLPDGEGGQRVVRVELVGSTSPVFADPALGAVVTSYTDKERPRDRIRGFLDHAVAIAAECEDAAARTLSVVTSGKHCGRYALAPWSAVDARAYLSELVRDLLSQRHDYLLPCEAVFKHQAKPEIPVAAEVARLKSSGRGFSCKYGPVSQIEELGPPPRADALIERRFGPLFRTVQALEERDAVP</sequence>
<feature type="domain" description="RecC C-terminal" evidence="10">
    <location>
        <begin position="944"/>
        <end position="1189"/>
    </location>
</feature>
<dbReference type="SUPFAM" id="SSF52540">
    <property type="entry name" value="P-loop containing nucleoside triphosphate hydrolases"/>
    <property type="match status" value="2"/>
</dbReference>
<dbReference type="GO" id="GO:0006281">
    <property type="term" value="P:DNA repair"/>
    <property type="evidence" value="ECO:0007669"/>
    <property type="project" value="UniProtKB-KW"/>
</dbReference>
<dbReference type="PANTHER" id="PTHR30591">
    <property type="entry name" value="RECBCD ENZYME SUBUNIT RECC"/>
    <property type="match status" value="1"/>
</dbReference>
<accession>D0LXX8</accession>
<dbReference type="Pfam" id="PF04257">
    <property type="entry name" value="Exonuc_V_gamma"/>
    <property type="match status" value="1"/>
</dbReference>
<dbReference type="STRING" id="502025.Hoch_1784"/>
<keyword evidence="5" id="KW-0347">Helicase</keyword>
<evidence type="ECO:0000256" key="1">
    <source>
        <dbReference type="ARBA" id="ARBA00022722"/>
    </source>
</evidence>
<organism evidence="11 12">
    <name type="scientific">Haliangium ochraceum (strain DSM 14365 / JCM 11303 / SMP-2)</name>
    <dbReference type="NCBI Taxonomy" id="502025"/>
    <lineage>
        <taxon>Bacteria</taxon>
        <taxon>Pseudomonadati</taxon>
        <taxon>Myxococcota</taxon>
        <taxon>Polyangia</taxon>
        <taxon>Haliangiales</taxon>
        <taxon>Kofleriaceae</taxon>
        <taxon>Haliangium</taxon>
    </lineage>
</organism>
<keyword evidence="2" id="KW-0547">Nucleotide-binding</keyword>
<evidence type="ECO:0000256" key="5">
    <source>
        <dbReference type="ARBA" id="ARBA00022806"/>
    </source>
</evidence>
<dbReference type="Gene3D" id="1.10.10.160">
    <property type="match status" value="1"/>
</dbReference>
<keyword evidence="4 11" id="KW-0378">Hydrolase</keyword>
<dbReference type="PIRSF" id="PIRSF000980">
    <property type="entry name" value="RecC"/>
    <property type="match status" value="1"/>
</dbReference>
<evidence type="ECO:0000313" key="11">
    <source>
        <dbReference type="EMBL" id="ACY14333.1"/>
    </source>
</evidence>
<dbReference type="EC" id="3.1.11.5" evidence="11"/>
<evidence type="ECO:0000256" key="3">
    <source>
        <dbReference type="ARBA" id="ARBA00022763"/>
    </source>
</evidence>
<dbReference type="GO" id="GO:0008854">
    <property type="term" value="F:exodeoxyribonuclease V activity"/>
    <property type="evidence" value="ECO:0007669"/>
    <property type="project" value="UniProtKB-EC"/>
</dbReference>
<dbReference type="GO" id="GO:0004386">
    <property type="term" value="F:helicase activity"/>
    <property type="evidence" value="ECO:0007669"/>
    <property type="project" value="UniProtKB-KW"/>
</dbReference>
<proteinExistence type="predicted"/>
<reference evidence="11 12" key="1">
    <citation type="journal article" date="2010" name="Stand. Genomic Sci.">
        <title>Complete genome sequence of Haliangium ochraceum type strain (SMP-2).</title>
        <authorList>
            <consortium name="US DOE Joint Genome Institute (JGI-PGF)"/>
            <person name="Ivanova N."/>
            <person name="Daum C."/>
            <person name="Lang E."/>
            <person name="Abt B."/>
            <person name="Kopitz M."/>
            <person name="Saunders E."/>
            <person name="Lapidus A."/>
            <person name="Lucas S."/>
            <person name="Glavina Del Rio T."/>
            <person name="Nolan M."/>
            <person name="Tice H."/>
            <person name="Copeland A."/>
            <person name="Cheng J.F."/>
            <person name="Chen F."/>
            <person name="Bruce D."/>
            <person name="Goodwin L."/>
            <person name="Pitluck S."/>
            <person name="Mavromatis K."/>
            <person name="Pati A."/>
            <person name="Mikhailova N."/>
            <person name="Chen A."/>
            <person name="Palaniappan K."/>
            <person name="Land M."/>
            <person name="Hauser L."/>
            <person name="Chang Y.J."/>
            <person name="Jeffries C.D."/>
            <person name="Detter J.C."/>
            <person name="Brettin T."/>
            <person name="Rohde M."/>
            <person name="Goker M."/>
            <person name="Bristow J."/>
            <person name="Markowitz V."/>
            <person name="Eisen J.A."/>
            <person name="Hugenholtz P."/>
            <person name="Kyrpides N.C."/>
            <person name="Klenk H.P."/>
        </authorList>
    </citation>
    <scope>NUCLEOTIDE SEQUENCE [LARGE SCALE GENOMIC DNA]</scope>
    <source>
        <strain evidence="12">DSM 14365 / CIP 107738 / JCM 11303 / AJ 13395 / SMP-2</strain>
    </source>
</reference>
<dbReference type="SUPFAM" id="SSF52980">
    <property type="entry name" value="Restriction endonuclease-like"/>
    <property type="match status" value="1"/>
</dbReference>
<dbReference type="GO" id="GO:0005524">
    <property type="term" value="F:ATP binding"/>
    <property type="evidence" value="ECO:0007669"/>
    <property type="project" value="UniProtKB-KW"/>
</dbReference>
<evidence type="ECO:0000256" key="2">
    <source>
        <dbReference type="ARBA" id="ARBA00022741"/>
    </source>
</evidence>
<keyword evidence="12" id="KW-1185">Reference proteome</keyword>
<dbReference type="KEGG" id="hoh:Hoch_1784"/>
<dbReference type="eggNOG" id="COG1330">
    <property type="taxonomic scope" value="Bacteria"/>
</dbReference>
<protein>
    <submittedName>
        <fullName evidence="11">Exodeoxyribonuclease V</fullName>
        <ecNumber evidence="11">3.1.11.5</ecNumber>
    </submittedName>
</protein>
<keyword evidence="3" id="KW-0227">DNA damage</keyword>
<keyword evidence="7" id="KW-0067">ATP-binding</keyword>
<evidence type="ECO:0000259" key="10">
    <source>
        <dbReference type="Pfam" id="PF17946"/>
    </source>
</evidence>
<keyword evidence="8" id="KW-0238">DNA-binding</keyword>
<evidence type="ECO:0000256" key="4">
    <source>
        <dbReference type="ARBA" id="ARBA00022801"/>
    </source>
</evidence>
<dbReference type="Gene3D" id="3.40.50.300">
    <property type="entry name" value="P-loop containing nucleotide triphosphate hydrolases"/>
    <property type="match status" value="2"/>
</dbReference>
<dbReference type="Proteomes" id="UP000001880">
    <property type="component" value="Chromosome"/>
</dbReference>
<keyword evidence="6" id="KW-0269">Exonuclease</keyword>
<dbReference type="InterPro" id="IPR041500">
    <property type="entry name" value="RecC_C"/>
</dbReference>
<dbReference type="GO" id="GO:0006310">
    <property type="term" value="P:DNA recombination"/>
    <property type="evidence" value="ECO:0007669"/>
    <property type="project" value="TreeGrafter"/>
</dbReference>
<dbReference type="Gene3D" id="3.40.50.10930">
    <property type="match status" value="1"/>
</dbReference>
<dbReference type="InterPro" id="IPR006697">
    <property type="entry name" value="RecC"/>
</dbReference>
<dbReference type="RefSeq" id="WP_012826941.1">
    <property type="nucleotide sequence ID" value="NC_013440.1"/>
</dbReference>
<dbReference type="OrthoDB" id="9762834at2"/>
<evidence type="ECO:0000256" key="8">
    <source>
        <dbReference type="ARBA" id="ARBA00023125"/>
    </source>
</evidence>
<dbReference type="GO" id="GO:0009338">
    <property type="term" value="C:exodeoxyribonuclease V complex"/>
    <property type="evidence" value="ECO:0007669"/>
    <property type="project" value="InterPro"/>
</dbReference>
<dbReference type="InterPro" id="IPR027417">
    <property type="entry name" value="P-loop_NTPase"/>
</dbReference>
<dbReference type="PANTHER" id="PTHR30591:SF1">
    <property type="entry name" value="RECBCD ENZYME SUBUNIT RECC"/>
    <property type="match status" value="1"/>
</dbReference>